<evidence type="ECO:0000256" key="1">
    <source>
        <dbReference type="ARBA" id="ARBA00008270"/>
    </source>
</evidence>
<sequence>MKYAIVDAFTATLFKGNPAAVCFVDNWPVEQVMQQIACENRLSETAFARQLTPTHYQLRWFTPGGEIDLCGHATLASGYLIFRFRAPGQAQITFTTQSGDLVVTKQQDWYAMQFPSYALQPTPVTPAMTAALGVTPQAAYLGRDLLCVVAREQLVRNLAPDQARLKSLPGLLQHVTAAGQDYDCVSRSFGPKLAIPEDPVCGSGHCHIVPYWAQRLHRNQISAYQASARGGELRCALQGQHVQLCGQAVLYVQGTLTL</sequence>
<dbReference type="EMBL" id="AZDA01000041">
    <property type="protein sequence ID" value="KRK39621.1"/>
    <property type="molecule type" value="Genomic_DNA"/>
</dbReference>
<dbReference type="PANTHER" id="PTHR13774:SF17">
    <property type="entry name" value="PHENAZINE BIOSYNTHESIS-LIKE DOMAIN-CONTAINING PROTEIN"/>
    <property type="match status" value="1"/>
</dbReference>
<dbReference type="Pfam" id="PF02567">
    <property type="entry name" value="PhzC-PhzF"/>
    <property type="match status" value="1"/>
</dbReference>
<dbReference type="PATRIC" id="fig|1423726.3.peg.2448"/>
<comment type="caution">
    <text evidence="4">The sequence shown here is derived from an EMBL/GenBank/DDBJ whole genome shotgun (WGS) entry which is preliminary data.</text>
</comment>
<dbReference type="AlphaFoldDB" id="A0A0R1GZH5"/>
<dbReference type="STRING" id="1423726.FC07_GL002358"/>
<dbReference type="PANTHER" id="PTHR13774">
    <property type="entry name" value="PHENAZINE BIOSYNTHESIS PROTEIN"/>
    <property type="match status" value="1"/>
</dbReference>
<protein>
    <submittedName>
        <fullName evidence="4">Phenazine biosynthesis protein PhzF family</fullName>
    </submittedName>
</protein>
<dbReference type="GO" id="GO:0016853">
    <property type="term" value="F:isomerase activity"/>
    <property type="evidence" value="ECO:0007669"/>
    <property type="project" value="UniProtKB-KW"/>
</dbReference>
<gene>
    <name evidence="4" type="ORF">FC07_GL002358</name>
</gene>
<evidence type="ECO:0000313" key="5">
    <source>
        <dbReference type="Proteomes" id="UP000051461"/>
    </source>
</evidence>
<feature type="active site" evidence="3">
    <location>
        <position position="44"/>
    </location>
</feature>
<comment type="similarity">
    <text evidence="1">Belongs to the PhzF family.</text>
</comment>
<dbReference type="PIRSF" id="PIRSF016184">
    <property type="entry name" value="PhzC_PhzF"/>
    <property type="match status" value="1"/>
</dbReference>
<reference evidence="4 5" key="1">
    <citation type="journal article" date="2015" name="Genome Announc.">
        <title>Expanding the biotechnology potential of lactobacilli through comparative genomics of 213 strains and associated genera.</title>
        <authorList>
            <person name="Sun Z."/>
            <person name="Harris H.M."/>
            <person name="McCann A."/>
            <person name="Guo C."/>
            <person name="Argimon S."/>
            <person name="Zhang W."/>
            <person name="Yang X."/>
            <person name="Jeffery I.B."/>
            <person name="Cooney J.C."/>
            <person name="Kagawa T.F."/>
            <person name="Liu W."/>
            <person name="Song Y."/>
            <person name="Salvetti E."/>
            <person name="Wrobel A."/>
            <person name="Rasinkangas P."/>
            <person name="Parkhill J."/>
            <person name="Rea M.C."/>
            <person name="O'Sullivan O."/>
            <person name="Ritari J."/>
            <person name="Douillard F.P."/>
            <person name="Paul Ross R."/>
            <person name="Yang R."/>
            <person name="Briner A.E."/>
            <person name="Felis G.E."/>
            <person name="de Vos W.M."/>
            <person name="Barrangou R."/>
            <person name="Klaenhammer T.R."/>
            <person name="Caufield P.W."/>
            <person name="Cui Y."/>
            <person name="Zhang H."/>
            <person name="O'Toole P.W."/>
        </authorList>
    </citation>
    <scope>NUCLEOTIDE SEQUENCE [LARGE SCALE GENOMIC DNA]</scope>
    <source>
        <strain evidence="4 5">DSM 20003</strain>
    </source>
</reference>
<name>A0A0R1GZH5_9LACO</name>
<evidence type="ECO:0000256" key="2">
    <source>
        <dbReference type="ARBA" id="ARBA00023235"/>
    </source>
</evidence>
<proteinExistence type="inferred from homology"/>
<keyword evidence="2" id="KW-0413">Isomerase</keyword>
<dbReference type="RefSeq" id="WP_057904194.1">
    <property type="nucleotide sequence ID" value="NZ_AZDA01000041.1"/>
</dbReference>
<dbReference type="GO" id="GO:0005737">
    <property type="term" value="C:cytoplasm"/>
    <property type="evidence" value="ECO:0007669"/>
    <property type="project" value="TreeGrafter"/>
</dbReference>
<dbReference type="OrthoDB" id="9788221at2"/>
<dbReference type="Proteomes" id="UP000051461">
    <property type="component" value="Unassembled WGS sequence"/>
</dbReference>
<accession>A0A0R1GZH5</accession>
<evidence type="ECO:0000256" key="3">
    <source>
        <dbReference type="PIRSR" id="PIRSR016184-1"/>
    </source>
</evidence>
<dbReference type="SUPFAM" id="SSF54506">
    <property type="entry name" value="Diaminopimelate epimerase-like"/>
    <property type="match status" value="1"/>
</dbReference>
<dbReference type="NCBIfam" id="TIGR00654">
    <property type="entry name" value="PhzF_family"/>
    <property type="match status" value="1"/>
</dbReference>
<organism evidence="4 5">
    <name type="scientific">Loigolactobacillus bifermentans DSM 20003</name>
    <dbReference type="NCBI Taxonomy" id="1423726"/>
    <lineage>
        <taxon>Bacteria</taxon>
        <taxon>Bacillati</taxon>
        <taxon>Bacillota</taxon>
        <taxon>Bacilli</taxon>
        <taxon>Lactobacillales</taxon>
        <taxon>Lactobacillaceae</taxon>
        <taxon>Loigolactobacillus</taxon>
    </lineage>
</organism>
<evidence type="ECO:0000313" key="4">
    <source>
        <dbReference type="EMBL" id="KRK39621.1"/>
    </source>
</evidence>
<dbReference type="Gene3D" id="3.10.310.10">
    <property type="entry name" value="Diaminopimelate Epimerase, Chain A, domain 1"/>
    <property type="match status" value="2"/>
</dbReference>
<keyword evidence="5" id="KW-1185">Reference proteome</keyword>
<dbReference type="InterPro" id="IPR003719">
    <property type="entry name" value="Phenazine_PhzF-like"/>
</dbReference>